<dbReference type="Proteomes" id="UP001303647">
    <property type="component" value="Unassembled WGS sequence"/>
</dbReference>
<evidence type="ECO:0000313" key="1">
    <source>
        <dbReference type="EMBL" id="KAK4248524.1"/>
    </source>
</evidence>
<proteinExistence type="predicted"/>
<reference evidence="1" key="1">
    <citation type="journal article" date="2023" name="Mol. Phylogenet. Evol.">
        <title>Genome-scale phylogeny and comparative genomics of the fungal order Sordariales.</title>
        <authorList>
            <person name="Hensen N."/>
            <person name="Bonometti L."/>
            <person name="Westerberg I."/>
            <person name="Brannstrom I.O."/>
            <person name="Guillou S."/>
            <person name="Cros-Aarteil S."/>
            <person name="Calhoun S."/>
            <person name="Haridas S."/>
            <person name="Kuo A."/>
            <person name="Mondo S."/>
            <person name="Pangilinan J."/>
            <person name="Riley R."/>
            <person name="LaButti K."/>
            <person name="Andreopoulos B."/>
            <person name="Lipzen A."/>
            <person name="Chen C."/>
            <person name="Yan M."/>
            <person name="Daum C."/>
            <person name="Ng V."/>
            <person name="Clum A."/>
            <person name="Steindorff A."/>
            <person name="Ohm R.A."/>
            <person name="Martin F."/>
            <person name="Silar P."/>
            <person name="Natvig D.O."/>
            <person name="Lalanne C."/>
            <person name="Gautier V."/>
            <person name="Ament-Velasquez S.L."/>
            <person name="Kruys A."/>
            <person name="Hutchinson M.I."/>
            <person name="Powell A.J."/>
            <person name="Barry K."/>
            <person name="Miller A.N."/>
            <person name="Grigoriev I.V."/>
            <person name="Debuchy R."/>
            <person name="Gladieux P."/>
            <person name="Hiltunen Thoren M."/>
            <person name="Johannesson H."/>
        </authorList>
    </citation>
    <scope>NUCLEOTIDE SEQUENCE</scope>
    <source>
        <strain evidence="1">CBS 359.72</strain>
    </source>
</reference>
<sequence length="247" mass="27101">MLSNRSITGNHDLYRPDTTLALANLNLEVNLFTKRVTPPVEYQGVGQHLAQWRLKEAQDGTQNTTARKLGILFREVLPTTPALIKAYGTRASDIGSSARANPKGNSFSYGPFGDRIGADATALWAAATSGHAAIQCHLLACMLARMRDAPEATSLWEEIVTRRKREIEAQFEAEGDITTDSMRAVVEHCRSWLRVADSEKATQQTKLRLIVDNLDLSKSPVSLLVASPGTSPLLRFAGDQDELDEIV</sequence>
<comment type="caution">
    <text evidence="1">The sequence shown here is derived from an EMBL/GenBank/DDBJ whole genome shotgun (WGS) entry which is preliminary data.</text>
</comment>
<reference evidence="1" key="2">
    <citation type="submission" date="2023-05" db="EMBL/GenBank/DDBJ databases">
        <authorList>
            <consortium name="Lawrence Berkeley National Laboratory"/>
            <person name="Steindorff A."/>
            <person name="Hensen N."/>
            <person name="Bonometti L."/>
            <person name="Westerberg I."/>
            <person name="Brannstrom I.O."/>
            <person name="Guillou S."/>
            <person name="Cros-Aarteil S."/>
            <person name="Calhoun S."/>
            <person name="Haridas S."/>
            <person name="Kuo A."/>
            <person name="Mondo S."/>
            <person name="Pangilinan J."/>
            <person name="Riley R."/>
            <person name="Labutti K."/>
            <person name="Andreopoulos B."/>
            <person name="Lipzen A."/>
            <person name="Chen C."/>
            <person name="Yanf M."/>
            <person name="Daum C."/>
            <person name="Ng V."/>
            <person name="Clum A."/>
            <person name="Ohm R."/>
            <person name="Martin F."/>
            <person name="Silar P."/>
            <person name="Natvig D."/>
            <person name="Lalanne C."/>
            <person name="Gautier V."/>
            <person name="Ament-Velasquez S.L."/>
            <person name="Kruys A."/>
            <person name="Hutchinson M.I."/>
            <person name="Powell A.J."/>
            <person name="Barry K."/>
            <person name="Miller A.N."/>
            <person name="Grigoriev I.V."/>
            <person name="Debuchy R."/>
            <person name="Gladieux P."/>
            <person name="Thoren M.H."/>
            <person name="Johannesson H."/>
        </authorList>
    </citation>
    <scope>NUCLEOTIDE SEQUENCE</scope>
    <source>
        <strain evidence="1">CBS 359.72</strain>
    </source>
</reference>
<name>A0AAN7HRK1_9PEZI</name>
<accession>A0AAN7HRK1</accession>
<organism evidence="1 2">
    <name type="scientific">Corynascus novoguineensis</name>
    <dbReference type="NCBI Taxonomy" id="1126955"/>
    <lineage>
        <taxon>Eukaryota</taxon>
        <taxon>Fungi</taxon>
        <taxon>Dikarya</taxon>
        <taxon>Ascomycota</taxon>
        <taxon>Pezizomycotina</taxon>
        <taxon>Sordariomycetes</taxon>
        <taxon>Sordariomycetidae</taxon>
        <taxon>Sordariales</taxon>
        <taxon>Chaetomiaceae</taxon>
        <taxon>Corynascus</taxon>
    </lineage>
</organism>
<protein>
    <submittedName>
        <fullName evidence="1">Uncharacterized protein</fullName>
    </submittedName>
</protein>
<gene>
    <name evidence="1" type="ORF">C7999DRAFT_40267</name>
</gene>
<dbReference type="EMBL" id="MU857636">
    <property type="protein sequence ID" value="KAK4248524.1"/>
    <property type="molecule type" value="Genomic_DNA"/>
</dbReference>
<keyword evidence="2" id="KW-1185">Reference proteome</keyword>
<dbReference type="AlphaFoldDB" id="A0AAN7HRK1"/>
<evidence type="ECO:0000313" key="2">
    <source>
        <dbReference type="Proteomes" id="UP001303647"/>
    </source>
</evidence>